<evidence type="ECO:0000256" key="2">
    <source>
        <dbReference type="ARBA" id="ARBA00018852"/>
    </source>
</evidence>
<dbReference type="PANTHER" id="PTHR11106:SF121">
    <property type="entry name" value="ADP-RIBOSE 1''-PHOSPHATE PHOSPHATASE"/>
    <property type="match status" value="1"/>
</dbReference>
<dbReference type="InterPro" id="IPR002589">
    <property type="entry name" value="Macro_dom"/>
</dbReference>
<comment type="catalytic activity">
    <reaction evidence="7">
        <text>4-O-(ADP-D-ribosyl)-L-aspartyl-[protein] + H2O = L-aspartyl-[protein] + ADP-D-ribose + H(+)</text>
        <dbReference type="Rhea" id="RHEA:54428"/>
        <dbReference type="Rhea" id="RHEA-COMP:9867"/>
        <dbReference type="Rhea" id="RHEA-COMP:13832"/>
        <dbReference type="ChEBI" id="CHEBI:15377"/>
        <dbReference type="ChEBI" id="CHEBI:15378"/>
        <dbReference type="ChEBI" id="CHEBI:29961"/>
        <dbReference type="ChEBI" id="CHEBI:57967"/>
        <dbReference type="ChEBI" id="CHEBI:138102"/>
    </reaction>
    <physiologicalReaction direction="left-to-right" evidence="7">
        <dbReference type="Rhea" id="RHEA:54429"/>
    </physiologicalReaction>
</comment>
<evidence type="ECO:0000256" key="7">
    <source>
        <dbReference type="ARBA" id="ARBA00048482"/>
    </source>
</evidence>
<evidence type="ECO:0000256" key="8">
    <source>
        <dbReference type="ARBA" id="ARBA00093459"/>
    </source>
</evidence>
<dbReference type="SUPFAM" id="SSF52949">
    <property type="entry name" value="Macro domain-like"/>
    <property type="match status" value="1"/>
</dbReference>
<evidence type="ECO:0000256" key="1">
    <source>
        <dbReference type="ARBA" id="ARBA00001947"/>
    </source>
</evidence>
<feature type="domain" description="Macro" evidence="9">
    <location>
        <begin position="75"/>
        <end position="271"/>
    </location>
</feature>
<gene>
    <name evidence="10" type="ORF">C1876_07120</name>
    <name evidence="11" type="ORF">DMP09_02095</name>
</gene>
<evidence type="ECO:0000256" key="5">
    <source>
        <dbReference type="ARBA" id="ARBA00022833"/>
    </source>
</evidence>
<organism evidence="11 13">
    <name type="scientific">Eggerthella sinensis</name>
    <dbReference type="NCBI Taxonomy" id="242230"/>
    <lineage>
        <taxon>Bacteria</taxon>
        <taxon>Bacillati</taxon>
        <taxon>Actinomycetota</taxon>
        <taxon>Coriobacteriia</taxon>
        <taxon>Eggerthellales</taxon>
        <taxon>Eggerthellaceae</taxon>
        <taxon>Eggerthella</taxon>
    </lineage>
</organism>
<dbReference type="GO" id="GO:0016798">
    <property type="term" value="F:hydrolase activity, acting on glycosyl bonds"/>
    <property type="evidence" value="ECO:0007669"/>
    <property type="project" value="UniProtKB-KW"/>
</dbReference>
<comment type="cofactor">
    <cofactor evidence="1">
        <name>Zn(2+)</name>
        <dbReference type="ChEBI" id="CHEBI:29105"/>
    </cofactor>
</comment>
<dbReference type="PROSITE" id="PS51154">
    <property type="entry name" value="MACRO"/>
    <property type="match status" value="1"/>
</dbReference>
<dbReference type="SMART" id="SM00506">
    <property type="entry name" value="A1pp"/>
    <property type="match status" value="1"/>
</dbReference>
<keyword evidence="5" id="KW-0862">Zinc</keyword>
<dbReference type="Pfam" id="PF01661">
    <property type="entry name" value="Macro"/>
    <property type="match status" value="1"/>
</dbReference>
<dbReference type="Proteomes" id="UP000270112">
    <property type="component" value="Unassembled WGS sequence"/>
</dbReference>
<keyword evidence="4 11" id="KW-0378">Hydrolase</keyword>
<protein>
    <recommendedName>
        <fullName evidence="2">Protein-ADP-ribose hydrolase</fullName>
    </recommendedName>
</protein>
<dbReference type="EMBL" id="PPTT01000010">
    <property type="protein sequence ID" value="RDB69272.1"/>
    <property type="molecule type" value="Genomic_DNA"/>
</dbReference>
<comment type="similarity">
    <text evidence="8">Belongs to the MacroD-type family. Zn-Macro subfamily.</text>
</comment>
<dbReference type="RefSeq" id="WP_114546025.1">
    <property type="nucleotide sequence ID" value="NZ_PPTT01000010.1"/>
</dbReference>
<dbReference type="PANTHER" id="PTHR11106">
    <property type="entry name" value="GANGLIOSIDE INDUCED DIFFERENTIATION ASSOCIATED PROTEIN 2-RELATED"/>
    <property type="match status" value="1"/>
</dbReference>
<accession>A0A3N0J1J3</accession>
<evidence type="ECO:0000313" key="13">
    <source>
        <dbReference type="Proteomes" id="UP000270112"/>
    </source>
</evidence>
<dbReference type="NCBIfam" id="NF003163">
    <property type="entry name" value="PRK04143.1"/>
    <property type="match status" value="1"/>
</dbReference>
<evidence type="ECO:0000313" key="11">
    <source>
        <dbReference type="EMBL" id="RNM43064.1"/>
    </source>
</evidence>
<keyword evidence="6" id="KW-0326">Glycosidase</keyword>
<dbReference type="OrthoDB" id="6194521at2"/>
<dbReference type="CDD" id="cd02908">
    <property type="entry name" value="Macro_OAADPr_deacetylase"/>
    <property type="match status" value="1"/>
</dbReference>
<dbReference type="Gene3D" id="3.40.220.10">
    <property type="entry name" value="Leucine Aminopeptidase, subunit E, domain 1"/>
    <property type="match status" value="1"/>
</dbReference>
<sequence>MDEIDAYEALGRLVAFLAEERAEYEGLVVPDDPDERWTLARSLMNMRLPRPVPADVVEQQDAVLRSRIALAGVTVADTLPASPLDERLVLWRGDITTLAVDAIVNAANSKLLGCFIPGHHCIDNAIHTYAGMQLRLACAELMRAQGHDEPVGAAQVTPAFNLPSRFVVHTVGPMVPSGVPTAAQDEQLASCYRASLDAAAAAGCASLAFCCISTGEFRFPRDRAARIAVEAVRAWLEADAAGCGGGRGRLKRVVFNVFGPEDEALYRELLG</sequence>
<comment type="caution">
    <text evidence="11">The sequence shown here is derived from an EMBL/GenBank/DDBJ whole genome shotgun (WGS) entry which is preliminary data.</text>
</comment>
<dbReference type="AlphaFoldDB" id="A0A3N0J1J3"/>
<keyword evidence="12" id="KW-1185">Reference proteome</keyword>
<keyword evidence="3" id="KW-0479">Metal-binding</keyword>
<name>A0A3N0J1J3_9ACTN</name>
<reference evidence="10 12" key="1">
    <citation type="journal article" date="2018" name="Elife">
        <title>Discovery and characterization of a prevalent human gut bacterial enzyme sufficient for the inactivation of a family of plant toxins.</title>
        <authorList>
            <person name="Koppel N."/>
            <person name="Bisanz J.E."/>
            <person name="Pandelia M.E."/>
            <person name="Turnbaugh P.J."/>
            <person name="Balskus E.P."/>
        </authorList>
    </citation>
    <scope>NUCLEOTIDE SEQUENCE [LARGE SCALE GENOMIC DNA]</scope>
    <source>
        <strain evidence="10 12">DSM 16107</strain>
    </source>
</reference>
<evidence type="ECO:0000256" key="4">
    <source>
        <dbReference type="ARBA" id="ARBA00022801"/>
    </source>
</evidence>
<evidence type="ECO:0000313" key="12">
    <source>
        <dbReference type="Proteomes" id="UP000253817"/>
    </source>
</evidence>
<proteinExistence type="inferred from homology"/>
<evidence type="ECO:0000259" key="9">
    <source>
        <dbReference type="PROSITE" id="PS51154"/>
    </source>
</evidence>
<dbReference type="Proteomes" id="UP000253817">
    <property type="component" value="Unassembled WGS sequence"/>
</dbReference>
<dbReference type="GO" id="GO:0046872">
    <property type="term" value="F:metal ion binding"/>
    <property type="evidence" value="ECO:0007669"/>
    <property type="project" value="UniProtKB-KW"/>
</dbReference>
<reference evidence="11" key="3">
    <citation type="journal article" date="2019" name="Microbiol. Resour. Announc.">
        <title>Draft Genome Sequences of Type Strains of Gordonibacter faecihominis, Paraeggerthella hongkongensis, Parvibacter caecicola,Slackia equolifaciens, Slackia faecicanis, and Slackia isoflavoniconvertens.</title>
        <authorList>
            <person name="Danylec N."/>
            <person name="Stoll D.A."/>
            <person name="Dotsch A."/>
            <person name="Huch M."/>
        </authorList>
    </citation>
    <scope>NUCLEOTIDE SEQUENCE</scope>
    <source>
        <strain evidence="11">DSM 16107</strain>
    </source>
</reference>
<dbReference type="InterPro" id="IPR043472">
    <property type="entry name" value="Macro_dom-like"/>
</dbReference>
<evidence type="ECO:0000313" key="10">
    <source>
        <dbReference type="EMBL" id="RDB69272.1"/>
    </source>
</evidence>
<evidence type="ECO:0000256" key="3">
    <source>
        <dbReference type="ARBA" id="ARBA00022723"/>
    </source>
</evidence>
<evidence type="ECO:0000256" key="6">
    <source>
        <dbReference type="ARBA" id="ARBA00023295"/>
    </source>
</evidence>
<dbReference type="EMBL" id="QICC01000004">
    <property type="protein sequence ID" value="RNM43064.1"/>
    <property type="molecule type" value="Genomic_DNA"/>
</dbReference>
<reference evidence="13" key="2">
    <citation type="submission" date="2018-05" db="EMBL/GenBank/DDBJ databases">
        <title>Genome Sequencing of selected type strains of the family Eggerthellaceae.</title>
        <authorList>
            <person name="Danylec N."/>
            <person name="Stoll D.A."/>
            <person name="Doetsch A."/>
            <person name="Huch M."/>
        </authorList>
    </citation>
    <scope>NUCLEOTIDE SEQUENCE [LARGE SCALE GENOMIC DNA]</scope>
    <source>
        <strain evidence="13">DSM 16107</strain>
    </source>
</reference>